<accession>A0A2V1IXL4</accession>
<evidence type="ECO:0000259" key="4">
    <source>
        <dbReference type="Pfam" id="PF01103"/>
    </source>
</evidence>
<gene>
    <name evidence="5" type="ORF">C5O25_07355</name>
</gene>
<feature type="chain" id="PRO_5015858384" description="Bacterial surface antigen (D15) domain-containing protein" evidence="3">
    <location>
        <begin position="27"/>
        <end position="426"/>
    </location>
</feature>
<reference evidence="6" key="1">
    <citation type="submission" date="2018-02" db="EMBL/GenBank/DDBJ databases">
        <authorList>
            <person name="Clavel T."/>
            <person name="Strowig T."/>
        </authorList>
    </citation>
    <scope>NUCLEOTIDE SEQUENCE [LARGE SCALE GENOMIC DNA]</scope>
    <source>
        <strain evidence="6">DSM 100764</strain>
    </source>
</reference>
<evidence type="ECO:0000313" key="6">
    <source>
        <dbReference type="Proteomes" id="UP000244925"/>
    </source>
</evidence>
<keyword evidence="2" id="KW-0472">Membrane</keyword>
<dbReference type="Pfam" id="PF01103">
    <property type="entry name" value="Omp85"/>
    <property type="match status" value="1"/>
</dbReference>
<keyword evidence="6" id="KW-1185">Reference proteome</keyword>
<evidence type="ECO:0000256" key="1">
    <source>
        <dbReference type="ARBA" id="ARBA00004370"/>
    </source>
</evidence>
<dbReference type="Gene3D" id="2.40.160.50">
    <property type="entry name" value="membrane protein fhac: a member of the omp85/tpsb transporter family"/>
    <property type="match status" value="1"/>
</dbReference>
<evidence type="ECO:0000313" key="5">
    <source>
        <dbReference type="EMBL" id="PWB07361.1"/>
    </source>
</evidence>
<comment type="caution">
    <text evidence="5">The sequence shown here is derived from an EMBL/GenBank/DDBJ whole genome shotgun (WGS) entry which is preliminary data.</text>
</comment>
<dbReference type="AlphaFoldDB" id="A0A2V1IXL4"/>
<dbReference type="InterPro" id="IPR000184">
    <property type="entry name" value="Bac_surfAg_D15"/>
</dbReference>
<dbReference type="EMBL" id="PUBV01000013">
    <property type="protein sequence ID" value="PWB07361.1"/>
    <property type="molecule type" value="Genomic_DNA"/>
</dbReference>
<feature type="domain" description="Bacterial surface antigen (D15)" evidence="4">
    <location>
        <begin position="156"/>
        <end position="426"/>
    </location>
</feature>
<organism evidence="5 6">
    <name type="scientific">Paramuribaculum intestinale</name>
    <dbReference type="NCBI Taxonomy" id="2094151"/>
    <lineage>
        <taxon>Bacteria</taxon>
        <taxon>Pseudomonadati</taxon>
        <taxon>Bacteroidota</taxon>
        <taxon>Bacteroidia</taxon>
        <taxon>Bacteroidales</taxon>
        <taxon>Muribaculaceae</taxon>
        <taxon>Paramuribaculum</taxon>
    </lineage>
</organism>
<feature type="signal peptide" evidence="3">
    <location>
        <begin position="1"/>
        <end position="26"/>
    </location>
</feature>
<comment type="subcellular location">
    <subcellularLocation>
        <location evidence="1">Membrane</location>
    </subcellularLocation>
</comment>
<dbReference type="GeneID" id="93423144"/>
<sequence>MKYRCLHPPCCAAVRAVMLLMVMSVARVGARGAVADAGDSIAVPAVAPATAEAPSPTSDFKVDSLPLFNRLPPKVKNYLNGFMAGSVDRTREKRVDLSFGISPSYTREASFGIGALCTGLYRVDRTDSVGIPSDLFACLNASLNGFFVFTFKGNNIFPGNRLRLGYKFEAYRKRLDFWGINSEETAVNPKSKYDRRQIDLRTELVYKLTHHLHAGFHTNFDYTDARRMSNPEYLLGGRRQYYVTGLGASLSIDSRNSILQPTRGVHLSYTYMFYPRQLGSAPASFQSHLIIGNAYLGLWRGATLAFDLYAKFNSSHTPWSMREMIASDGIRMRGYYMGSYIDNSQMSLQAELRQHIWWRIGMTAWLGQAAVFSSFRNLSKKEIRPEWLPNGGIGLRFEFKHGVNARIDYGIGRHTAGFVFAVGEAF</sequence>
<dbReference type="GO" id="GO:0019867">
    <property type="term" value="C:outer membrane"/>
    <property type="evidence" value="ECO:0007669"/>
    <property type="project" value="InterPro"/>
</dbReference>
<dbReference type="RefSeq" id="WP_107036094.1">
    <property type="nucleotide sequence ID" value="NZ_CAOLHR010000005.1"/>
</dbReference>
<proteinExistence type="predicted"/>
<evidence type="ECO:0000256" key="2">
    <source>
        <dbReference type="ARBA" id="ARBA00023136"/>
    </source>
</evidence>
<keyword evidence="3" id="KW-0732">Signal</keyword>
<dbReference type="Proteomes" id="UP000244925">
    <property type="component" value="Unassembled WGS sequence"/>
</dbReference>
<evidence type="ECO:0000256" key="3">
    <source>
        <dbReference type="SAM" id="SignalP"/>
    </source>
</evidence>
<name>A0A2V1IXL4_9BACT</name>
<protein>
    <recommendedName>
        <fullName evidence="4">Bacterial surface antigen (D15) domain-containing protein</fullName>
    </recommendedName>
</protein>